<reference evidence="2" key="1">
    <citation type="submission" date="2005-10" db="EMBL/GenBank/DDBJ databases">
        <authorList>
            <person name="Loftus B.J."/>
            <person name="Nene V.M."/>
            <person name="Hannick L.I."/>
            <person name="Bidwell S."/>
            <person name="Haas B."/>
            <person name="Amedeo P."/>
            <person name="Orvis J."/>
            <person name="Wortman J.R."/>
            <person name="White O.R."/>
            <person name="Salzberg S."/>
            <person name="Shumway M."/>
            <person name="Koo H."/>
            <person name="Zhao Y."/>
            <person name="Holmes M."/>
            <person name="Miller J."/>
            <person name="Schatz M."/>
            <person name="Pop M."/>
            <person name="Pai G."/>
            <person name="Utterback T."/>
            <person name="Rogers Y.-H."/>
            <person name="Kravitz S."/>
            <person name="Fraser C.M."/>
        </authorList>
    </citation>
    <scope>NUCLEOTIDE SEQUENCE</scope>
    <source>
        <strain evidence="2">Liverpool</strain>
    </source>
</reference>
<accession>Q16UM7</accession>
<evidence type="ECO:0000313" key="3">
    <source>
        <dbReference type="Proteomes" id="UP000682892"/>
    </source>
</evidence>
<evidence type="ECO:0000313" key="2">
    <source>
        <dbReference type="EMBL" id="EAT38253.1"/>
    </source>
</evidence>
<protein>
    <submittedName>
        <fullName evidence="2">AAEL009840-PA</fullName>
    </submittedName>
</protein>
<sequence>MSNKSSAQQEIERRFVSWCTFKPQKFCEGWNDALQLVRCDTCETLDICSLKEENGNNGNGAGYRVMVNPMTIYMLGLVALINLFCQRPS</sequence>
<feature type="transmembrane region" description="Helical" evidence="1">
    <location>
        <begin position="66"/>
        <end position="85"/>
    </location>
</feature>
<dbReference type="AlphaFoldDB" id="Q16UM7"/>
<dbReference type="HOGENOM" id="CLU_2456593_0_0_1"/>
<evidence type="ECO:0000256" key="1">
    <source>
        <dbReference type="SAM" id="Phobius"/>
    </source>
</evidence>
<dbReference type="PaxDb" id="7159-AAEL009840-PA"/>
<keyword evidence="1" id="KW-0812">Transmembrane</keyword>
<reference evidence="2" key="3">
    <citation type="submission" date="2012-09" db="EMBL/GenBank/DDBJ databases">
        <authorList>
            <consortium name="VectorBase"/>
        </authorList>
    </citation>
    <scope>NUCLEOTIDE SEQUENCE</scope>
    <source>
        <strain evidence="2">Liverpool</strain>
    </source>
</reference>
<dbReference type="EMBL" id="CH477617">
    <property type="protein sequence ID" value="EAT38253.1"/>
    <property type="molecule type" value="Genomic_DNA"/>
</dbReference>
<reference evidence="2" key="2">
    <citation type="journal article" date="2007" name="Science">
        <title>Genome sequence of Aedes aegypti, a major arbovirus vector.</title>
        <authorList>
            <person name="Nene V."/>
            <person name="Wortman J.R."/>
            <person name="Lawson D."/>
            <person name="Haas B."/>
            <person name="Kodira C."/>
            <person name="Tu Z.J."/>
            <person name="Loftus B."/>
            <person name="Xi Z."/>
            <person name="Megy K."/>
            <person name="Grabherr M."/>
            <person name="Ren Q."/>
            <person name="Zdobnov E.M."/>
            <person name="Lobo N.F."/>
            <person name="Campbell K.S."/>
            <person name="Brown S.E."/>
            <person name="Bonaldo M.F."/>
            <person name="Zhu J."/>
            <person name="Sinkins S.P."/>
            <person name="Hogenkamp D.G."/>
            <person name="Amedeo P."/>
            <person name="Arensburger P."/>
            <person name="Atkinson P.W."/>
            <person name="Bidwell S."/>
            <person name="Biedler J."/>
            <person name="Birney E."/>
            <person name="Bruggner R.V."/>
            <person name="Costas J."/>
            <person name="Coy M.R."/>
            <person name="Crabtree J."/>
            <person name="Crawford M."/>
            <person name="Debruyn B."/>
            <person name="Decaprio D."/>
            <person name="Eiglmeier K."/>
            <person name="Eisenstadt E."/>
            <person name="El-Dorry H."/>
            <person name="Gelbart W.M."/>
            <person name="Gomes S.L."/>
            <person name="Hammond M."/>
            <person name="Hannick L.I."/>
            <person name="Hogan J.R."/>
            <person name="Holmes M.H."/>
            <person name="Jaffe D."/>
            <person name="Johnston J.S."/>
            <person name="Kennedy R.C."/>
            <person name="Koo H."/>
            <person name="Kravitz S."/>
            <person name="Kriventseva E.V."/>
            <person name="Kulp D."/>
            <person name="Labutti K."/>
            <person name="Lee E."/>
            <person name="Li S."/>
            <person name="Lovin D.D."/>
            <person name="Mao C."/>
            <person name="Mauceli E."/>
            <person name="Menck C.F."/>
            <person name="Miller J.R."/>
            <person name="Montgomery P."/>
            <person name="Mori A."/>
            <person name="Nascimento A.L."/>
            <person name="Naveira H.F."/>
            <person name="Nusbaum C."/>
            <person name="O'leary S."/>
            <person name="Orvis J."/>
            <person name="Pertea M."/>
            <person name="Quesneville H."/>
            <person name="Reidenbach K.R."/>
            <person name="Rogers Y.H."/>
            <person name="Roth C.W."/>
            <person name="Schneider J.R."/>
            <person name="Schatz M."/>
            <person name="Shumway M."/>
            <person name="Stanke M."/>
            <person name="Stinson E.O."/>
            <person name="Tubio J.M."/>
            <person name="Vanzee J.P."/>
            <person name="Verjovski-Almeida S."/>
            <person name="Werner D."/>
            <person name="White O."/>
            <person name="Wyder S."/>
            <person name="Zeng Q."/>
            <person name="Zhao Q."/>
            <person name="Zhao Y."/>
            <person name="Hill C.A."/>
            <person name="Raikhel A.S."/>
            <person name="Soares M.B."/>
            <person name="Knudson D.L."/>
            <person name="Lee N.H."/>
            <person name="Galagan J."/>
            <person name="Salzberg S.L."/>
            <person name="Paulsen I.T."/>
            <person name="Dimopoulos G."/>
            <person name="Collins F.H."/>
            <person name="Birren B."/>
            <person name="Fraser-Liggett C.M."/>
            <person name="Severson D.W."/>
        </authorList>
    </citation>
    <scope>NUCLEOTIDE SEQUENCE [LARGE SCALE GENOMIC DNA]</scope>
    <source>
        <strain evidence="2">Liverpool</strain>
    </source>
</reference>
<keyword evidence="1" id="KW-1133">Transmembrane helix</keyword>
<keyword evidence="1" id="KW-0472">Membrane</keyword>
<dbReference type="Proteomes" id="UP000682892">
    <property type="component" value="Unassembled WGS sequence"/>
</dbReference>
<name>Q16UM7_AEDAE</name>
<proteinExistence type="predicted"/>
<organism evidence="2 3">
    <name type="scientific">Aedes aegypti</name>
    <name type="common">Yellowfever mosquito</name>
    <name type="synonym">Culex aegypti</name>
    <dbReference type="NCBI Taxonomy" id="7159"/>
    <lineage>
        <taxon>Eukaryota</taxon>
        <taxon>Metazoa</taxon>
        <taxon>Ecdysozoa</taxon>
        <taxon>Arthropoda</taxon>
        <taxon>Hexapoda</taxon>
        <taxon>Insecta</taxon>
        <taxon>Pterygota</taxon>
        <taxon>Neoptera</taxon>
        <taxon>Endopterygota</taxon>
        <taxon>Diptera</taxon>
        <taxon>Nematocera</taxon>
        <taxon>Culicoidea</taxon>
        <taxon>Culicidae</taxon>
        <taxon>Culicinae</taxon>
        <taxon>Aedini</taxon>
        <taxon>Aedes</taxon>
        <taxon>Stegomyia</taxon>
    </lineage>
</organism>
<gene>
    <name evidence="2" type="ORF">AaeL_AAEL009840</name>
</gene>